<dbReference type="Proteomes" id="UP000237000">
    <property type="component" value="Unassembled WGS sequence"/>
</dbReference>
<evidence type="ECO:0000313" key="2">
    <source>
        <dbReference type="Proteomes" id="UP000237000"/>
    </source>
</evidence>
<comment type="caution">
    <text evidence="1">The sequence shown here is derived from an EMBL/GenBank/DDBJ whole genome shotgun (WGS) entry which is preliminary data.</text>
</comment>
<organism evidence="1 2">
    <name type="scientific">Trema orientale</name>
    <name type="common">Charcoal tree</name>
    <name type="synonym">Celtis orientalis</name>
    <dbReference type="NCBI Taxonomy" id="63057"/>
    <lineage>
        <taxon>Eukaryota</taxon>
        <taxon>Viridiplantae</taxon>
        <taxon>Streptophyta</taxon>
        <taxon>Embryophyta</taxon>
        <taxon>Tracheophyta</taxon>
        <taxon>Spermatophyta</taxon>
        <taxon>Magnoliopsida</taxon>
        <taxon>eudicotyledons</taxon>
        <taxon>Gunneridae</taxon>
        <taxon>Pentapetalae</taxon>
        <taxon>rosids</taxon>
        <taxon>fabids</taxon>
        <taxon>Rosales</taxon>
        <taxon>Cannabaceae</taxon>
        <taxon>Trema</taxon>
    </lineage>
</organism>
<sequence length="24" mass="2810">MSIWTKQFLEGPSNCVAHWCGTWQ</sequence>
<dbReference type="EMBL" id="JXTC01000045">
    <property type="protein sequence ID" value="PON95357.1"/>
    <property type="molecule type" value="Genomic_DNA"/>
</dbReference>
<name>A0A2P5FC22_TREOI</name>
<proteinExistence type="predicted"/>
<dbReference type="InParanoid" id="A0A2P5FC22"/>
<dbReference type="AlphaFoldDB" id="A0A2P5FC22"/>
<evidence type="ECO:0000313" key="1">
    <source>
        <dbReference type="EMBL" id="PON95357.1"/>
    </source>
</evidence>
<accession>A0A2P5FC22</accession>
<reference evidence="2" key="1">
    <citation type="submission" date="2016-06" db="EMBL/GenBank/DDBJ databases">
        <title>Parallel loss of symbiosis genes in relatives of nitrogen-fixing non-legume Parasponia.</title>
        <authorList>
            <person name="Van Velzen R."/>
            <person name="Holmer R."/>
            <person name="Bu F."/>
            <person name="Rutten L."/>
            <person name="Van Zeijl A."/>
            <person name="Liu W."/>
            <person name="Santuari L."/>
            <person name="Cao Q."/>
            <person name="Sharma T."/>
            <person name="Shen D."/>
            <person name="Roswanjaya Y."/>
            <person name="Wardhani T."/>
            <person name="Kalhor M.S."/>
            <person name="Jansen J."/>
            <person name="Van den Hoogen J."/>
            <person name="Gungor B."/>
            <person name="Hartog M."/>
            <person name="Hontelez J."/>
            <person name="Verver J."/>
            <person name="Yang W.-C."/>
            <person name="Schijlen E."/>
            <person name="Repin R."/>
            <person name="Schilthuizen M."/>
            <person name="Schranz E."/>
            <person name="Heidstra R."/>
            <person name="Miyata K."/>
            <person name="Fedorova E."/>
            <person name="Kohlen W."/>
            <person name="Bisseling T."/>
            <person name="Smit S."/>
            <person name="Geurts R."/>
        </authorList>
    </citation>
    <scope>NUCLEOTIDE SEQUENCE [LARGE SCALE GENOMIC DNA]</scope>
    <source>
        <strain evidence="2">cv. RG33-2</strain>
    </source>
</reference>
<gene>
    <name evidence="1" type="ORF">TorRG33x02_088790</name>
</gene>
<protein>
    <submittedName>
        <fullName evidence="1">Uncharacterized protein</fullName>
    </submittedName>
</protein>
<keyword evidence="2" id="KW-1185">Reference proteome</keyword>